<protein>
    <submittedName>
        <fullName evidence="6">Glycoside hydrolase</fullName>
    </submittedName>
</protein>
<evidence type="ECO:0000256" key="3">
    <source>
        <dbReference type="RuleBase" id="RU361196"/>
    </source>
</evidence>
<dbReference type="Pfam" id="PF03065">
    <property type="entry name" value="Glyco_hydro_57"/>
    <property type="match status" value="1"/>
</dbReference>
<gene>
    <name evidence="6" type="ORF">D1867_06220</name>
</gene>
<feature type="transmembrane region" description="Helical" evidence="4">
    <location>
        <begin position="874"/>
        <end position="891"/>
    </location>
</feature>
<dbReference type="PIRSF" id="PIRSF032656">
    <property type="entry name" value="Glycosyl_Ohase_Saci_1162_prd"/>
    <property type="match status" value="1"/>
</dbReference>
<proteinExistence type="inferred from homology"/>
<dbReference type="Proteomes" id="UP000440125">
    <property type="component" value="Unassembled WGS sequence"/>
</dbReference>
<evidence type="ECO:0000256" key="2">
    <source>
        <dbReference type="ARBA" id="ARBA00023277"/>
    </source>
</evidence>
<sequence>MKHRIFTYIIFMILLVSLSSTLMLAQSQGYKVNFNVTSSGYVTIYISGICKSNTVILHYGIENGPQQSWTEIFNKEMIWDGNNFTATIGPFNNGTWIAWVFYDNTTGQWINYDCHPFWNWNLEVNPQNVGQTYATVLSNGSILITTIGRAPDKLFIHYGLSTGPQTGLPWSDITCEKMQYNPLWGNYSIIIGPFERGQWVQWVYHDQTLNEWIHNTSCTNFYIQDVYSPIFIINSTYNRYVYVEGEEATISIYLNNEYNRVIQTSFCLLINSASHTYIVNLNPGINMVNLTFNTNCIPQGIYYPTLKIYYNNSLCRISQLPALYVLNTTGKEPLSFVLVWNMHQPLYIAPNGTWEQPWVWLHTGQDFYWNGQLVGSYELQAMLINQFNVAVTIDFTPVLLYQWETILHEKNASFTSNFGVNVTHDLLAVNYTLNLFKKLVREGKVDVLTVPFYHPLQPLLLEDGYWSDVETQILMGKNMTKTVFGVCANGTWTPEMAFCNALIGLYNESNISYTILDCEAFLPYVTIVNGTINPDEPFVVENNLGQTIYVLFRNTTLSNEFGFKFFSQSPQLTARELIQQLAQIYMAHPGGVVTVALDGENPLIFNPTTGPADLYAIYSSLSQCQGKWFITQTAYDAIKTHKPTAVITNLPVNSWDLNLDYWNNGCPGKIEIWRNLSLAREYLVAYTVALGKELSPEVPLLFNDTPNSTNLLYSLWNYLYIAEGSDWTWQTGAPAHGPAWFKEQALLYTSIIINTVKSQFSKINIECIIEGFNGVVIIINNGLQYKITLNVVANNGTYCVCKTVKLYPGINVVPLEGISGKIEVCLYSPVTSGDVGDVIIPINHHGFLIQKTTVEQGLCCIKVDKVEYNTQPKFILLPLILSVAIIAVIFVEKGMKEI</sequence>
<dbReference type="AlphaFoldDB" id="A0A6A9QFA5"/>
<keyword evidence="4" id="KW-1133">Transmembrane helix</keyword>
<dbReference type="CDD" id="cd10796">
    <property type="entry name" value="GH57N_APU"/>
    <property type="match status" value="1"/>
</dbReference>
<keyword evidence="4" id="KW-0812">Transmembrane</keyword>
<evidence type="ECO:0000256" key="1">
    <source>
        <dbReference type="ARBA" id="ARBA00006821"/>
    </source>
</evidence>
<dbReference type="Gene3D" id="3.20.110.10">
    <property type="entry name" value="Glycoside hydrolase 38, N terminal domain"/>
    <property type="match status" value="1"/>
</dbReference>
<evidence type="ECO:0000313" key="6">
    <source>
        <dbReference type="EMBL" id="MUM64844.1"/>
    </source>
</evidence>
<name>A0A6A9QFA5_ACIIN</name>
<dbReference type="InterPro" id="IPR004300">
    <property type="entry name" value="Glyco_hydro_57_N"/>
</dbReference>
<dbReference type="InterPro" id="IPR027291">
    <property type="entry name" value="Glyco_hydro_38_N_sf"/>
</dbReference>
<dbReference type="PANTHER" id="PTHR36306:SF1">
    <property type="entry name" value="ALPHA-AMYLASE-RELATED"/>
    <property type="match status" value="1"/>
</dbReference>
<feature type="domain" description="Glycoside hydrolase family 57 N-terminal" evidence="5">
    <location>
        <begin position="337"/>
        <end position="647"/>
    </location>
</feature>
<keyword evidence="4" id="KW-0472">Membrane</keyword>
<dbReference type="PANTHER" id="PTHR36306">
    <property type="entry name" value="ALPHA-AMYLASE-RELATED-RELATED"/>
    <property type="match status" value="1"/>
</dbReference>
<reference evidence="6 7" key="1">
    <citation type="submission" date="2019-10" db="EMBL/GenBank/DDBJ databases">
        <title>Genome Sequences from Six Type Strain Members of the Archaeal Family Sulfolobaceae: Acidianus ambivalens, Acidianus infernus, Metallosphaera prunae, Stygiolobus azoricus, Sulfolobus metallicus, and Sulfurisphaera ohwakuensis.</title>
        <authorList>
            <person name="Counts J.A."/>
            <person name="Kelly R.M."/>
        </authorList>
    </citation>
    <scope>NUCLEOTIDE SEQUENCE [LARGE SCALE GENOMIC DNA]</scope>
    <source>
        <strain evidence="6 7">DSM 3191</strain>
    </source>
</reference>
<dbReference type="SUPFAM" id="SSF88713">
    <property type="entry name" value="Glycoside hydrolase/deacetylase"/>
    <property type="match status" value="1"/>
</dbReference>
<keyword evidence="7" id="KW-1185">Reference proteome</keyword>
<keyword evidence="2 3" id="KW-0119">Carbohydrate metabolism</keyword>
<dbReference type="EMBL" id="WFIY01000004">
    <property type="protein sequence ID" value="MUM64844.1"/>
    <property type="molecule type" value="Genomic_DNA"/>
</dbReference>
<comment type="similarity">
    <text evidence="1 3">Belongs to the glycosyl hydrolase 57 family.</text>
</comment>
<dbReference type="InterPro" id="IPR011330">
    <property type="entry name" value="Glyco_hydro/deAcase_b/a-brl"/>
</dbReference>
<dbReference type="OrthoDB" id="18576at2157"/>
<organism evidence="6 7">
    <name type="scientific">Acidianus infernus</name>
    <dbReference type="NCBI Taxonomy" id="12915"/>
    <lineage>
        <taxon>Archaea</taxon>
        <taxon>Thermoproteota</taxon>
        <taxon>Thermoprotei</taxon>
        <taxon>Sulfolobales</taxon>
        <taxon>Sulfolobaceae</taxon>
        <taxon>Acidianus</taxon>
    </lineage>
</organism>
<evidence type="ECO:0000313" key="7">
    <source>
        <dbReference type="Proteomes" id="UP000440125"/>
    </source>
</evidence>
<evidence type="ECO:0000256" key="4">
    <source>
        <dbReference type="SAM" id="Phobius"/>
    </source>
</evidence>
<keyword evidence="6" id="KW-0378">Hydrolase</keyword>
<dbReference type="GO" id="GO:0016787">
    <property type="term" value="F:hydrolase activity"/>
    <property type="evidence" value="ECO:0007669"/>
    <property type="project" value="UniProtKB-KW"/>
</dbReference>
<dbReference type="InterPro" id="IPR052046">
    <property type="entry name" value="GH57_Enzymes"/>
</dbReference>
<comment type="caution">
    <text evidence="6">The sequence shown here is derived from an EMBL/GenBank/DDBJ whole genome shotgun (WGS) entry which is preliminary data.</text>
</comment>
<evidence type="ECO:0000259" key="5">
    <source>
        <dbReference type="Pfam" id="PF03065"/>
    </source>
</evidence>
<dbReference type="InterPro" id="IPR017002">
    <property type="entry name" value="Glyco_hydro_57_Saci1162_prd"/>
</dbReference>
<accession>A0A6A9QFA5</accession>
<dbReference type="GO" id="GO:0005975">
    <property type="term" value="P:carbohydrate metabolic process"/>
    <property type="evidence" value="ECO:0007669"/>
    <property type="project" value="InterPro"/>
</dbReference>